<keyword evidence="4 6" id="KW-0378">Hydrolase</keyword>
<comment type="cofactor">
    <cofactor evidence="6">
        <name>Mg(2+)</name>
        <dbReference type="ChEBI" id="CHEBI:18420"/>
    </cofactor>
</comment>
<evidence type="ECO:0000256" key="6">
    <source>
        <dbReference type="HAMAP-Rule" id="MF_00265"/>
    </source>
</evidence>
<accession>A0A6J4Q0R5</accession>
<dbReference type="GO" id="GO:0090729">
    <property type="term" value="F:toxin activity"/>
    <property type="evidence" value="ECO:0007669"/>
    <property type="project" value="UniProtKB-KW"/>
</dbReference>
<dbReference type="GO" id="GO:0004540">
    <property type="term" value="F:RNA nuclease activity"/>
    <property type="evidence" value="ECO:0007669"/>
    <property type="project" value="InterPro"/>
</dbReference>
<evidence type="ECO:0000256" key="5">
    <source>
        <dbReference type="ARBA" id="ARBA00022842"/>
    </source>
</evidence>
<gene>
    <name evidence="6" type="primary">vapC</name>
    <name evidence="8" type="ORF">AVDCRST_MAG22-3163</name>
</gene>
<dbReference type="EC" id="3.1.-.-" evidence="6"/>
<feature type="binding site" evidence="6">
    <location>
        <position position="6"/>
    </location>
    <ligand>
        <name>Mg(2+)</name>
        <dbReference type="ChEBI" id="CHEBI:18420"/>
    </ligand>
</feature>
<comment type="similarity">
    <text evidence="6">Belongs to the PINc/VapC protein family.</text>
</comment>
<keyword evidence="1 6" id="KW-1277">Toxin-antitoxin system</keyword>
<evidence type="ECO:0000259" key="7">
    <source>
        <dbReference type="Pfam" id="PF01850"/>
    </source>
</evidence>
<dbReference type="InterPro" id="IPR002716">
    <property type="entry name" value="PIN_dom"/>
</dbReference>
<dbReference type="Gene3D" id="3.40.50.1010">
    <property type="entry name" value="5'-nuclease"/>
    <property type="match status" value="1"/>
</dbReference>
<proteinExistence type="inferred from homology"/>
<keyword evidence="5 6" id="KW-0460">Magnesium</keyword>
<dbReference type="GO" id="GO:0000287">
    <property type="term" value="F:magnesium ion binding"/>
    <property type="evidence" value="ECO:0007669"/>
    <property type="project" value="UniProtKB-UniRule"/>
</dbReference>
<dbReference type="HAMAP" id="MF_00265">
    <property type="entry name" value="VapC_Nob1"/>
    <property type="match status" value="1"/>
</dbReference>
<dbReference type="PANTHER" id="PTHR38826:SF5">
    <property type="entry name" value="RIBONUCLEASE VAPC13"/>
    <property type="match status" value="1"/>
</dbReference>
<dbReference type="EMBL" id="CADCUV010000149">
    <property type="protein sequence ID" value="CAA9429515.1"/>
    <property type="molecule type" value="Genomic_DNA"/>
</dbReference>
<dbReference type="AlphaFoldDB" id="A0A6J4Q0R5"/>
<dbReference type="PANTHER" id="PTHR38826">
    <property type="entry name" value="RIBONUCLEASE VAPC13"/>
    <property type="match status" value="1"/>
</dbReference>
<evidence type="ECO:0000256" key="3">
    <source>
        <dbReference type="ARBA" id="ARBA00022723"/>
    </source>
</evidence>
<dbReference type="InterPro" id="IPR052106">
    <property type="entry name" value="PINc/VapC_TA"/>
</dbReference>
<dbReference type="CDD" id="cd18692">
    <property type="entry name" value="PIN_VapC-like"/>
    <property type="match status" value="1"/>
</dbReference>
<evidence type="ECO:0000256" key="2">
    <source>
        <dbReference type="ARBA" id="ARBA00022722"/>
    </source>
</evidence>
<keyword evidence="2 6" id="KW-0540">Nuclease</keyword>
<evidence type="ECO:0000256" key="4">
    <source>
        <dbReference type="ARBA" id="ARBA00022801"/>
    </source>
</evidence>
<dbReference type="GO" id="GO:0016787">
    <property type="term" value="F:hydrolase activity"/>
    <property type="evidence" value="ECO:0007669"/>
    <property type="project" value="UniProtKB-KW"/>
</dbReference>
<comment type="function">
    <text evidence="6">Toxic component of a toxin-antitoxin (TA) system. An RNase.</text>
</comment>
<protein>
    <recommendedName>
        <fullName evidence="6">Ribonuclease VapC</fullName>
        <shortName evidence="6">RNase VapC</shortName>
        <ecNumber evidence="6">3.1.-.-</ecNumber>
    </recommendedName>
    <alternativeName>
        <fullName evidence="6">Toxin VapC</fullName>
    </alternativeName>
</protein>
<keyword evidence="6" id="KW-0800">Toxin</keyword>
<dbReference type="Pfam" id="PF01850">
    <property type="entry name" value="PIN"/>
    <property type="match status" value="1"/>
</dbReference>
<dbReference type="InterPro" id="IPR022907">
    <property type="entry name" value="VapC_family"/>
</dbReference>
<dbReference type="SUPFAM" id="SSF88723">
    <property type="entry name" value="PIN domain-like"/>
    <property type="match status" value="1"/>
</dbReference>
<reference evidence="8" key="1">
    <citation type="submission" date="2020-02" db="EMBL/GenBank/DDBJ databases">
        <authorList>
            <person name="Meier V. D."/>
        </authorList>
    </citation>
    <scope>NUCLEOTIDE SEQUENCE</scope>
    <source>
        <strain evidence="8">AVDCRST_MAG22</strain>
    </source>
</reference>
<sequence>MPPFFDTNVLVYLVDEDEPEKQRIARGLVEEHLTEGDGAISVQVLREFYWVAKRLDHPLSEERAREAVNDFAEFASVSEDADMVLRAVRRHREMSLSFWDALIVEAALKAGADRLFTEDLQHGQEIEGMRVENPFL</sequence>
<keyword evidence="3 6" id="KW-0479">Metal-binding</keyword>
<organism evidence="8">
    <name type="scientific">uncultured Rubrobacteraceae bacterium</name>
    <dbReference type="NCBI Taxonomy" id="349277"/>
    <lineage>
        <taxon>Bacteria</taxon>
        <taxon>Bacillati</taxon>
        <taxon>Actinomycetota</taxon>
        <taxon>Rubrobacteria</taxon>
        <taxon>Rubrobacterales</taxon>
        <taxon>Rubrobacteraceae</taxon>
        <taxon>environmental samples</taxon>
    </lineage>
</organism>
<feature type="domain" description="PIN" evidence="7">
    <location>
        <begin position="4"/>
        <end position="120"/>
    </location>
</feature>
<dbReference type="InterPro" id="IPR029060">
    <property type="entry name" value="PIN-like_dom_sf"/>
</dbReference>
<feature type="binding site" evidence="6">
    <location>
        <position position="100"/>
    </location>
    <ligand>
        <name>Mg(2+)</name>
        <dbReference type="ChEBI" id="CHEBI:18420"/>
    </ligand>
</feature>
<name>A0A6J4Q0R5_9ACTN</name>
<evidence type="ECO:0000256" key="1">
    <source>
        <dbReference type="ARBA" id="ARBA00022649"/>
    </source>
</evidence>
<evidence type="ECO:0000313" key="8">
    <source>
        <dbReference type="EMBL" id="CAA9429515.1"/>
    </source>
</evidence>